<feature type="domain" description="Calx-beta" evidence="8">
    <location>
        <begin position="944"/>
        <end position="1047"/>
    </location>
</feature>
<dbReference type="OrthoDB" id="220328at2"/>
<feature type="domain" description="Calx-beta" evidence="8">
    <location>
        <begin position="829"/>
        <end position="932"/>
    </location>
</feature>
<keyword evidence="4" id="KW-0677">Repeat</keyword>
<dbReference type="Gene3D" id="2.60.40.2030">
    <property type="match status" value="6"/>
</dbReference>
<dbReference type="InterPro" id="IPR051171">
    <property type="entry name" value="CaCA"/>
</dbReference>
<evidence type="ECO:0000256" key="5">
    <source>
        <dbReference type="ARBA" id="ARBA00022837"/>
    </source>
</evidence>
<evidence type="ECO:0000256" key="3">
    <source>
        <dbReference type="ARBA" id="ARBA00022729"/>
    </source>
</evidence>
<dbReference type="RefSeq" id="WP_146400200.1">
    <property type="nucleotide sequence ID" value="NZ_SJPJ01000001.1"/>
</dbReference>
<dbReference type="SMART" id="SM00237">
    <property type="entry name" value="Calx_beta"/>
    <property type="match status" value="6"/>
</dbReference>
<gene>
    <name evidence="9" type="primary">sdrF</name>
    <name evidence="9" type="ORF">CA13_46630</name>
</gene>
<evidence type="ECO:0000256" key="1">
    <source>
        <dbReference type="ARBA" id="ARBA00004613"/>
    </source>
</evidence>
<feature type="domain" description="Calx-beta" evidence="8">
    <location>
        <begin position="714"/>
        <end position="817"/>
    </location>
</feature>
<dbReference type="GO" id="GO:0030001">
    <property type="term" value="P:metal ion transport"/>
    <property type="evidence" value="ECO:0007669"/>
    <property type="project" value="TreeGrafter"/>
</dbReference>
<dbReference type="PANTHER" id="PTHR11878">
    <property type="entry name" value="SODIUM/CALCIUM EXCHANGER"/>
    <property type="match status" value="1"/>
</dbReference>
<dbReference type="InterPro" id="IPR003644">
    <property type="entry name" value="Calx_beta"/>
</dbReference>
<keyword evidence="6" id="KW-0813">Transport</keyword>
<dbReference type="SUPFAM" id="SSF63446">
    <property type="entry name" value="Type I dockerin domain"/>
    <property type="match status" value="1"/>
</dbReference>
<sequence>MRHLRHLLGRPVSPKSDNRRTDKLSHGGKKRRLISEMLERRELLAGDVMANSYHNDSLAYDVDANQQITALDALMVINHLSQRDSGQGELGEVTGFVDVNNDGDVTASDALMVINELNRIGEGADEAVIELQLSPRTPVGNVSQDLPGATGVYDVSVGQVFELEVSYLDLRGDGLNEDDVPDRRGVFQLVTDIFASGVANANSTVVPIVHEAQQLLVDGEVRDGDPAGDVSFDITLRDAEGNTLNQKDEFGDDILDGSLNPIPISVNVTADDFIADPVTAVRTALLALDSGDGTMVFSGDDFVIEELDAGKTAGGVTTDYLLQVRFRGDGLIGQDAPNIIMSPMVSIAGRLFPLNTFNAVTREYSVTNGLPDPPDDIQYALDFSSASLNGREFFSNTGAVGEYDPTGLALFNDLRGLGSTQIVPSSPGANNDTLANPFDSYSVPVFIQTPVTGLELRVDMSEVAEAILVYGTLDPASATGEIAATVNFGTDTDAITATAATTDVAFDGVQITFTGSATGPATPLAVYTSATKTIEVSFDSDTATYTQIAAAIDALPDFDSSVSTGDGTALFVAPTTTPVLDNEPKSIVTRDRLQIDEDASFTINATQFNVAQPGSFAITASVGTVNEGDPAAFVITRTDGSEGSVTVNYNTVDGTAVAPGDYTAVTAGSVTFAAGETTKTITITTIDDAVEETAENFSVTLSSVSAGEIGMATAQVTIPANDTVTPQPGAFSITADSASVDEGSTAAFTITRANGTDGEVTVTFSTVDGTAVAPGDYTAINTGTVVFADGETTKTVNVTTINDTVEEGAETFSVTISDVTSGTIATTTAQVTIPANDVVVVQPGTFSIAADNASVDEGSPASFTITRAGGSDGIVTVSYNTVDGTAVAPGDYTAVPAGSVTFAAGETTKTISVTTINDTIEEVAENFSVTLSDVTAGTIGTATAQVTMPANDTVVAQPGTFSIAADNASVNEGSPATFTITRANGSDGSVTVSYDTVDGTAVAPGDYTAVAAGSVVFAAGETTKTISVTTIDDTAEEVAENFSVTLSNVTAGTIGTATAQVTIPANDTVVVQPGTFSIAADNATVSEGSDATFTITRSGGSDGSVTVSYNTVNGTAVAPGDYTAVAAGSVVFAAGETTKTISVTTIDDTAEEAAENFSVTLSEVSAGTIGTDTAQVTIPANDIPVAQPGTFSVSANNATVNEGGTATFTITRTGGSDGEVTVSFNTVNGTAFAPGDYTAIPAGSIVFNDGELTKTFTVTTIDDVIEEAAENFSVQLTDVSGGAIGTASAQVTIPANDTPTGPGATVSGAIFIDKVENIQEVAASLGAVAPIRDGIKDSSEAGLTGVSVELRLPTGELVKEVRTDNDGAYEFNEVQPGSYVLHFGVSEDNVFLSGSNEVPINVGASDASVPGSLAVLGTSGALGSVDILGSTYLRNNEALLESSNGGRRGGSVSLDSEGHQIFMMAAEGFDSVEYIEVMLNDTRDKAIMMIVDDGEVLSTVLTDEEFVVSRDGSALQFFGGYTGNDDFGFTNIGDQGDALGFTNAEIEEMFARSNHFTN</sequence>
<dbReference type="InterPro" id="IPR013783">
    <property type="entry name" value="Ig-like_fold"/>
</dbReference>
<name>A0A5C5Z7L8_9BACT</name>
<dbReference type="Pfam" id="PF03160">
    <property type="entry name" value="Calx-beta"/>
    <property type="match status" value="6"/>
</dbReference>
<dbReference type="InterPro" id="IPR038081">
    <property type="entry name" value="CalX-like_sf"/>
</dbReference>
<evidence type="ECO:0000259" key="8">
    <source>
        <dbReference type="SMART" id="SM00237"/>
    </source>
</evidence>
<dbReference type="GO" id="GO:0005576">
    <property type="term" value="C:extracellular region"/>
    <property type="evidence" value="ECO:0007669"/>
    <property type="project" value="UniProtKB-SubCell"/>
</dbReference>
<dbReference type="GO" id="GO:0004553">
    <property type="term" value="F:hydrolase activity, hydrolyzing O-glycosyl compounds"/>
    <property type="evidence" value="ECO:0007669"/>
    <property type="project" value="InterPro"/>
</dbReference>
<accession>A0A5C5Z7L8</accession>
<dbReference type="GO" id="GO:0016020">
    <property type="term" value="C:membrane"/>
    <property type="evidence" value="ECO:0007669"/>
    <property type="project" value="InterPro"/>
</dbReference>
<dbReference type="EMBL" id="SJPJ01000001">
    <property type="protein sequence ID" value="TWT83200.1"/>
    <property type="molecule type" value="Genomic_DNA"/>
</dbReference>
<keyword evidence="5" id="KW-0106">Calcium</keyword>
<keyword evidence="10" id="KW-1185">Reference proteome</keyword>
<dbReference type="Pfam" id="PF00404">
    <property type="entry name" value="Dockerin_1"/>
    <property type="match status" value="1"/>
</dbReference>
<evidence type="ECO:0000256" key="4">
    <source>
        <dbReference type="ARBA" id="ARBA00022737"/>
    </source>
</evidence>
<comment type="subcellular location">
    <subcellularLocation>
        <location evidence="1">Secreted</location>
    </subcellularLocation>
</comment>
<keyword evidence="6" id="KW-0406">Ion transport</keyword>
<dbReference type="InterPro" id="IPR002105">
    <property type="entry name" value="Dockerin_1_rpt"/>
</dbReference>
<comment type="caution">
    <text evidence="9">The sequence shown here is derived from an EMBL/GenBank/DDBJ whole genome shotgun (WGS) entry which is preliminary data.</text>
</comment>
<dbReference type="PANTHER" id="PTHR11878:SF65">
    <property type="entry name" value="NA_CA-EXCHANGE PROTEIN, ISOFORM G"/>
    <property type="match status" value="1"/>
</dbReference>
<keyword evidence="3" id="KW-0732">Signal</keyword>
<evidence type="ECO:0000256" key="2">
    <source>
        <dbReference type="ARBA" id="ARBA00022525"/>
    </source>
</evidence>
<protein>
    <submittedName>
        <fullName evidence="9">Serine-aspartate repeat-containing protein F</fullName>
    </submittedName>
</protein>
<reference evidence="9 10" key="1">
    <citation type="submission" date="2019-02" db="EMBL/GenBank/DDBJ databases">
        <title>Deep-cultivation of Planctomycetes and their phenomic and genomic characterization uncovers novel biology.</title>
        <authorList>
            <person name="Wiegand S."/>
            <person name="Jogler M."/>
            <person name="Boedeker C."/>
            <person name="Pinto D."/>
            <person name="Vollmers J."/>
            <person name="Rivas-Marin E."/>
            <person name="Kohn T."/>
            <person name="Peeters S.H."/>
            <person name="Heuer A."/>
            <person name="Rast P."/>
            <person name="Oberbeckmann S."/>
            <person name="Bunk B."/>
            <person name="Jeske O."/>
            <person name="Meyerdierks A."/>
            <person name="Storesund J.E."/>
            <person name="Kallscheuer N."/>
            <person name="Luecker S."/>
            <person name="Lage O.M."/>
            <person name="Pohl T."/>
            <person name="Merkel B.J."/>
            <person name="Hornburger P."/>
            <person name="Mueller R.-W."/>
            <person name="Bruemmer F."/>
            <person name="Labrenz M."/>
            <person name="Spormann A.M."/>
            <person name="Op Den Camp H."/>
            <person name="Overmann J."/>
            <person name="Amann R."/>
            <person name="Jetten M.S.M."/>
            <person name="Mascher T."/>
            <person name="Medema M.H."/>
            <person name="Devos D.P."/>
            <person name="Kaster A.-K."/>
            <person name="Ovreas L."/>
            <person name="Rohde M."/>
            <person name="Galperin M.Y."/>
            <person name="Jogler C."/>
        </authorList>
    </citation>
    <scope>NUCLEOTIDE SEQUENCE [LARGE SCALE GENOMIC DNA]</scope>
    <source>
        <strain evidence="9 10">CA13</strain>
    </source>
</reference>
<proteinExistence type="predicted"/>
<evidence type="ECO:0000256" key="7">
    <source>
        <dbReference type="SAM" id="MobiDB-lite"/>
    </source>
</evidence>
<feature type="compositionally biased region" description="Basic and acidic residues" evidence="7">
    <location>
        <begin position="16"/>
        <end position="25"/>
    </location>
</feature>
<dbReference type="GO" id="GO:0007154">
    <property type="term" value="P:cell communication"/>
    <property type="evidence" value="ECO:0007669"/>
    <property type="project" value="InterPro"/>
</dbReference>
<dbReference type="GO" id="GO:0000272">
    <property type="term" value="P:polysaccharide catabolic process"/>
    <property type="evidence" value="ECO:0007669"/>
    <property type="project" value="InterPro"/>
</dbReference>
<dbReference type="Pfam" id="PF17210">
    <property type="entry name" value="SdrD_B"/>
    <property type="match status" value="1"/>
</dbReference>
<feature type="region of interest" description="Disordered" evidence="7">
    <location>
        <begin position="1"/>
        <end position="30"/>
    </location>
</feature>
<feature type="domain" description="Calx-beta" evidence="8">
    <location>
        <begin position="603"/>
        <end position="702"/>
    </location>
</feature>
<dbReference type="SUPFAM" id="SSF117074">
    <property type="entry name" value="Hypothetical protein PA1324"/>
    <property type="match status" value="1"/>
</dbReference>
<dbReference type="InterPro" id="IPR033764">
    <property type="entry name" value="Sdr_B"/>
</dbReference>
<organism evidence="9 10">
    <name type="scientific">Novipirellula herctigrandis</name>
    <dbReference type="NCBI Taxonomy" id="2527986"/>
    <lineage>
        <taxon>Bacteria</taxon>
        <taxon>Pseudomonadati</taxon>
        <taxon>Planctomycetota</taxon>
        <taxon>Planctomycetia</taxon>
        <taxon>Pirellulales</taxon>
        <taxon>Pirellulaceae</taxon>
        <taxon>Novipirellula</taxon>
    </lineage>
</organism>
<dbReference type="Proteomes" id="UP000315010">
    <property type="component" value="Unassembled WGS sequence"/>
</dbReference>
<evidence type="ECO:0000256" key="6">
    <source>
        <dbReference type="ARBA" id="ARBA00023065"/>
    </source>
</evidence>
<dbReference type="Gene3D" id="2.60.40.10">
    <property type="entry name" value="Immunoglobulins"/>
    <property type="match status" value="1"/>
</dbReference>
<keyword evidence="2" id="KW-0964">Secreted</keyword>
<feature type="domain" description="Calx-beta" evidence="8">
    <location>
        <begin position="1174"/>
        <end position="1277"/>
    </location>
</feature>
<dbReference type="SUPFAM" id="SSF141072">
    <property type="entry name" value="CalX-like"/>
    <property type="match status" value="6"/>
</dbReference>
<evidence type="ECO:0000313" key="10">
    <source>
        <dbReference type="Proteomes" id="UP000315010"/>
    </source>
</evidence>
<feature type="domain" description="Calx-beta" evidence="8">
    <location>
        <begin position="1059"/>
        <end position="1162"/>
    </location>
</feature>
<dbReference type="InterPro" id="IPR036439">
    <property type="entry name" value="Dockerin_dom_sf"/>
</dbReference>
<evidence type="ECO:0000313" key="9">
    <source>
        <dbReference type="EMBL" id="TWT83200.1"/>
    </source>
</evidence>